<dbReference type="GO" id="GO:0016020">
    <property type="term" value="C:membrane"/>
    <property type="evidence" value="ECO:0007669"/>
    <property type="project" value="UniProtKB-SubCell"/>
</dbReference>
<accession>A0AAE1MFL5</accession>
<evidence type="ECO:0000256" key="10">
    <source>
        <dbReference type="ARBA" id="ARBA00022989"/>
    </source>
</evidence>
<dbReference type="FunFam" id="1.10.510.10:FF:000431">
    <property type="entry name" value="Putative inactive leucine-rich repeat receptor-like protein kinase"/>
    <property type="match status" value="1"/>
</dbReference>
<dbReference type="InterPro" id="IPR032675">
    <property type="entry name" value="LRR_dom_sf"/>
</dbReference>
<keyword evidence="5" id="KW-0808">Transferase</keyword>
<name>A0AAE1MFL5_9FABA</name>
<organism evidence="19 20">
    <name type="scientific">Acacia crassicarpa</name>
    <name type="common">northern wattle</name>
    <dbReference type="NCBI Taxonomy" id="499986"/>
    <lineage>
        <taxon>Eukaryota</taxon>
        <taxon>Viridiplantae</taxon>
        <taxon>Streptophyta</taxon>
        <taxon>Embryophyta</taxon>
        <taxon>Tracheophyta</taxon>
        <taxon>Spermatophyta</taxon>
        <taxon>Magnoliopsida</taxon>
        <taxon>eudicotyledons</taxon>
        <taxon>Gunneridae</taxon>
        <taxon>Pentapetalae</taxon>
        <taxon>rosids</taxon>
        <taxon>fabids</taxon>
        <taxon>Fabales</taxon>
        <taxon>Fabaceae</taxon>
        <taxon>Caesalpinioideae</taxon>
        <taxon>mimosoid clade</taxon>
        <taxon>Acacieae</taxon>
        <taxon>Acacia</taxon>
    </lineage>
</organism>
<evidence type="ECO:0000256" key="6">
    <source>
        <dbReference type="ARBA" id="ARBA00022692"/>
    </source>
</evidence>
<evidence type="ECO:0000256" key="14">
    <source>
        <dbReference type="ARBA" id="ARBA00047899"/>
    </source>
</evidence>
<dbReference type="SUPFAM" id="SSF56112">
    <property type="entry name" value="Protein kinase-like (PK-like)"/>
    <property type="match status" value="1"/>
</dbReference>
<comment type="subcellular location">
    <subcellularLocation>
        <location evidence="1">Membrane</location>
        <topology evidence="1">Single-pass type I membrane protein</topology>
    </subcellularLocation>
</comment>
<keyword evidence="20" id="KW-1185">Reference proteome</keyword>
<feature type="chain" id="PRO_5041972429" description="non-specific serine/threonine protein kinase" evidence="17">
    <location>
        <begin position="29"/>
        <end position="732"/>
    </location>
</feature>
<dbReference type="AlphaFoldDB" id="A0AAE1MFL5"/>
<feature type="transmembrane region" description="Helical" evidence="16">
    <location>
        <begin position="353"/>
        <end position="376"/>
    </location>
</feature>
<sequence length="732" mass="81213">MKISWVSLIFLFPAAIVVVSLLGQSSTAQLITSERIVLFQVERLLEYPQVLRGWRRWTSFCYLPPSPSVKIVCSNGHVTELTIVGNKVPSSSSGTLSERFSIDSFFTVLTKLSSLKVLSLVSLGLWGPLPAKIDRFWALEVLNISSNSIYGEIPPTISSIKTLRSLNLADNLLNGSVPDLKELAFLEELNLGGNKLGSEFPSLGNNLMRIILKNNSFRFQIPSSIMYFHKLQEFDISSNEFSGPIPPSLFSLPSIVQINLAQNQLTGGSSMNINCSSKLTVVDLSDNLLVGKFPPCFGSSKSSNRTVFYSGNCFSARSLTGKHQHPTSYCIKEKAIAVKPVERRQKKETGMRILLTIGVIGGSVAFAVLLSLFIVFTWRKCKGNRADDKVLNRSNVHKLPRPNIDARRGPQTMRLSTLGLPPYRKFTSEEIEEATNNFDPSNLISEGSKGKIYKGWTRDGSEVLFNCVEVTHKNLTQSSLMMKHVEVLPNLRHRHLVSVLGHCIITPQGQSHQPRSTVFIVLEHFSNGSLRDHLSDLRKKQVLKWPQRMAISIGIARGTQFLHTGVVPAILGNDLRIDKILLDDNLNPKVSGYNIPLLYKNGFESTLVGQSGPNHIARTDTAEKEDIYQLGVILLEIITGKRLSSATEIEDLKDELERGLSEAASTLKSAIDPSIQGSYAYESLRTAVRITINCLCKVPSKRPSIEDVLWNLQYSLQVQESWTSSGNLGTKF</sequence>
<comment type="caution">
    <text evidence="19">The sequence shown here is derived from an EMBL/GenBank/DDBJ whole genome shotgun (WGS) entry which is preliminary data.</text>
</comment>
<comment type="catalytic activity">
    <reaction evidence="14">
        <text>L-threonyl-[protein] + ATP = O-phospho-L-threonyl-[protein] + ADP + H(+)</text>
        <dbReference type="Rhea" id="RHEA:46608"/>
        <dbReference type="Rhea" id="RHEA-COMP:11060"/>
        <dbReference type="Rhea" id="RHEA-COMP:11605"/>
        <dbReference type="ChEBI" id="CHEBI:15378"/>
        <dbReference type="ChEBI" id="CHEBI:30013"/>
        <dbReference type="ChEBI" id="CHEBI:30616"/>
        <dbReference type="ChEBI" id="CHEBI:61977"/>
        <dbReference type="ChEBI" id="CHEBI:456216"/>
        <dbReference type="EC" id="2.7.11.1"/>
    </reaction>
</comment>
<evidence type="ECO:0000256" key="8">
    <source>
        <dbReference type="ARBA" id="ARBA00022737"/>
    </source>
</evidence>
<dbReference type="InterPro" id="IPR000719">
    <property type="entry name" value="Prot_kinase_dom"/>
</dbReference>
<evidence type="ECO:0000256" key="12">
    <source>
        <dbReference type="ARBA" id="ARBA00023170"/>
    </source>
</evidence>
<dbReference type="SUPFAM" id="SSF52058">
    <property type="entry name" value="L domain-like"/>
    <property type="match status" value="1"/>
</dbReference>
<keyword evidence="3" id="KW-0723">Serine/threonine-protein kinase</keyword>
<gene>
    <name evidence="19" type="ORF">QN277_028832</name>
</gene>
<keyword evidence="9" id="KW-0418">Kinase</keyword>
<dbReference type="PROSITE" id="PS50011">
    <property type="entry name" value="PROTEIN_KINASE_DOM"/>
    <property type="match status" value="1"/>
</dbReference>
<keyword evidence="6 16" id="KW-0812">Transmembrane</keyword>
<dbReference type="InterPro" id="IPR051824">
    <property type="entry name" value="LRR_Rcpt-Like_S/T_Kinase"/>
</dbReference>
<evidence type="ECO:0000259" key="18">
    <source>
        <dbReference type="PROSITE" id="PS50011"/>
    </source>
</evidence>
<dbReference type="Proteomes" id="UP001293593">
    <property type="component" value="Unassembled WGS sequence"/>
</dbReference>
<evidence type="ECO:0000256" key="17">
    <source>
        <dbReference type="SAM" id="SignalP"/>
    </source>
</evidence>
<keyword evidence="7 17" id="KW-0732">Signal</keyword>
<dbReference type="PANTHER" id="PTHR48006:SF73">
    <property type="entry name" value="PROTEIN KINASE DOMAIN-CONTAINING PROTEIN"/>
    <property type="match status" value="1"/>
</dbReference>
<dbReference type="EC" id="2.7.11.1" evidence="2"/>
<dbReference type="InterPro" id="IPR001611">
    <property type="entry name" value="Leu-rich_rpt"/>
</dbReference>
<evidence type="ECO:0000256" key="13">
    <source>
        <dbReference type="ARBA" id="ARBA00023180"/>
    </source>
</evidence>
<comment type="catalytic activity">
    <reaction evidence="15">
        <text>L-seryl-[protein] + ATP = O-phospho-L-seryl-[protein] + ADP + H(+)</text>
        <dbReference type="Rhea" id="RHEA:17989"/>
        <dbReference type="Rhea" id="RHEA-COMP:9863"/>
        <dbReference type="Rhea" id="RHEA-COMP:11604"/>
        <dbReference type="ChEBI" id="CHEBI:15378"/>
        <dbReference type="ChEBI" id="CHEBI:29999"/>
        <dbReference type="ChEBI" id="CHEBI:30616"/>
        <dbReference type="ChEBI" id="CHEBI:83421"/>
        <dbReference type="ChEBI" id="CHEBI:456216"/>
        <dbReference type="EC" id="2.7.11.1"/>
    </reaction>
</comment>
<evidence type="ECO:0000256" key="3">
    <source>
        <dbReference type="ARBA" id="ARBA00022527"/>
    </source>
</evidence>
<dbReference type="FunFam" id="3.80.10.10:FF:000673">
    <property type="entry name" value="Probable LRR receptor-like serine/threonine-protein kinase At2g02780"/>
    <property type="match status" value="1"/>
</dbReference>
<evidence type="ECO:0000313" key="19">
    <source>
        <dbReference type="EMBL" id="KAK4263425.1"/>
    </source>
</evidence>
<proteinExistence type="predicted"/>
<evidence type="ECO:0000256" key="2">
    <source>
        <dbReference type="ARBA" id="ARBA00012513"/>
    </source>
</evidence>
<dbReference type="Gene3D" id="3.80.10.10">
    <property type="entry name" value="Ribonuclease Inhibitor"/>
    <property type="match status" value="2"/>
</dbReference>
<feature type="domain" description="Protein kinase" evidence="18">
    <location>
        <begin position="438"/>
        <end position="716"/>
    </location>
</feature>
<evidence type="ECO:0000256" key="9">
    <source>
        <dbReference type="ARBA" id="ARBA00022777"/>
    </source>
</evidence>
<dbReference type="EMBL" id="JAWXYG010000009">
    <property type="protein sequence ID" value="KAK4263425.1"/>
    <property type="molecule type" value="Genomic_DNA"/>
</dbReference>
<keyword evidence="10 16" id="KW-1133">Transmembrane helix</keyword>
<evidence type="ECO:0000256" key="11">
    <source>
        <dbReference type="ARBA" id="ARBA00023136"/>
    </source>
</evidence>
<dbReference type="Pfam" id="PF00560">
    <property type="entry name" value="LRR_1"/>
    <property type="match status" value="4"/>
</dbReference>
<dbReference type="Gene3D" id="1.10.510.10">
    <property type="entry name" value="Transferase(Phosphotransferase) domain 1"/>
    <property type="match status" value="1"/>
</dbReference>
<evidence type="ECO:0000256" key="15">
    <source>
        <dbReference type="ARBA" id="ARBA00048679"/>
    </source>
</evidence>
<dbReference type="Pfam" id="PF00069">
    <property type="entry name" value="Pkinase"/>
    <property type="match status" value="1"/>
</dbReference>
<keyword evidence="4" id="KW-0433">Leucine-rich repeat</keyword>
<feature type="signal peptide" evidence="17">
    <location>
        <begin position="1"/>
        <end position="28"/>
    </location>
</feature>
<keyword evidence="12" id="KW-0675">Receptor</keyword>
<keyword evidence="11 16" id="KW-0472">Membrane</keyword>
<dbReference type="Gene3D" id="3.30.200.20">
    <property type="entry name" value="Phosphorylase Kinase, domain 1"/>
    <property type="match status" value="1"/>
</dbReference>
<keyword evidence="8" id="KW-0677">Repeat</keyword>
<evidence type="ECO:0000256" key="1">
    <source>
        <dbReference type="ARBA" id="ARBA00004479"/>
    </source>
</evidence>
<dbReference type="PANTHER" id="PTHR48006">
    <property type="entry name" value="LEUCINE-RICH REPEAT-CONTAINING PROTEIN DDB_G0281931-RELATED"/>
    <property type="match status" value="1"/>
</dbReference>
<evidence type="ECO:0000256" key="7">
    <source>
        <dbReference type="ARBA" id="ARBA00022729"/>
    </source>
</evidence>
<evidence type="ECO:0000256" key="5">
    <source>
        <dbReference type="ARBA" id="ARBA00022679"/>
    </source>
</evidence>
<keyword evidence="13" id="KW-0325">Glycoprotein</keyword>
<dbReference type="InterPro" id="IPR011009">
    <property type="entry name" value="Kinase-like_dom_sf"/>
</dbReference>
<reference evidence="19" key="1">
    <citation type="submission" date="2023-10" db="EMBL/GenBank/DDBJ databases">
        <title>Chromosome-level genome of the transformable northern wattle, Acacia crassicarpa.</title>
        <authorList>
            <person name="Massaro I."/>
            <person name="Sinha N.R."/>
            <person name="Poethig S."/>
            <person name="Leichty A.R."/>
        </authorList>
    </citation>
    <scope>NUCLEOTIDE SEQUENCE</scope>
    <source>
        <strain evidence="19">Acra3RX</strain>
        <tissue evidence="19">Leaf</tissue>
    </source>
</reference>
<evidence type="ECO:0000313" key="20">
    <source>
        <dbReference type="Proteomes" id="UP001293593"/>
    </source>
</evidence>
<dbReference type="GO" id="GO:0005524">
    <property type="term" value="F:ATP binding"/>
    <property type="evidence" value="ECO:0007669"/>
    <property type="project" value="InterPro"/>
</dbReference>
<dbReference type="GO" id="GO:0004674">
    <property type="term" value="F:protein serine/threonine kinase activity"/>
    <property type="evidence" value="ECO:0007669"/>
    <property type="project" value="UniProtKB-KW"/>
</dbReference>
<evidence type="ECO:0000256" key="16">
    <source>
        <dbReference type="SAM" id="Phobius"/>
    </source>
</evidence>
<protein>
    <recommendedName>
        <fullName evidence="2">non-specific serine/threonine protein kinase</fullName>
        <ecNumber evidence="2">2.7.11.1</ecNumber>
    </recommendedName>
</protein>
<evidence type="ECO:0000256" key="4">
    <source>
        <dbReference type="ARBA" id="ARBA00022614"/>
    </source>
</evidence>